<evidence type="ECO:0000256" key="9">
    <source>
        <dbReference type="ARBA" id="ARBA00023235"/>
    </source>
</evidence>
<evidence type="ECO:0000313" key="14">
    <source>
        <dbReference type="EMBL" id="KAG8459264.1"/>
    </source>
</evidence>
<accession>A0A8J6C3E9</accession>
<evidence type="ECO:0000256" key="7">
    <source>
        <dbReference type="ARBA" id="ARBA00022822"/>
    </source>
</evidence>
<dbReference type="Pfam" id="PF00697">
    <property type="entry name" value="PRAI"/>
    <property type="match status" value="1"/>
</dbReference>
<dbReference type="InterPro" id="IPR045186">
    <property type="entry name" value="Indole-3-glycerol_P_synth"/>
</dbReference>
<keyword evidence="10" id="KW-0456">Lyase</keyword>
<dbReference type="PANTHER" id="PTHR22854">
    <property type="entry name" value="TRYPTOPHAN BIOSYNTHESIS PROTEIN"/>
    <property type="match status" value="1"/>
</dbReference>
<dbReference type="GO" id="GO:0000162">
    <property type="term" value="P:L-tryptophan biosynthetic process"/>
    <property type="evidence" value="ECO:0007669"/>
    <property type="project" value="UniProtKB-UniPathway"/>
</dbReference>
<dbReference type="CDD" id="cd00405">
    <property type="entry name" value="PRAI"/>
    <property type="match status" value="1"/>
</dbReference>
<protein>
    <recommendedName>
        <fullName evidence="16">Indole-3-glycerol phosphate synthase</fullName>
    </recommendedName>
</protein>
<evidence type="ECO:0000313" key="15">
    <source>
        <dbReference type="Proteomes" id="UP000751190"/>
    </source>
</evidence>
<dbReference type="GO" id="GO:0004425">
    <property type="term" value="F:indole-3-glycerol-phosphate synthase activity"/>
    <property type="evidence" value="ECO:0007669"/>
    <property type="project" value="UniProtKB-EC"/>
</dbReference>
<dbReference type="InterPro" id="IPR013798">
    <property type="entry name" value="Indole-3-glycerol_P_synth_dom"/>
</dbReference>
<dbReference type="CDD" id="cd00331">
    <property type="entry name" value="IGPS"/>
    <property type="match status" value="1"/>
</dbReference>
<evidence type="ECO:0000256" key="10">
    <source>
        <dbReference type="ARBA" id="ARBA00023239"/>
    </source>
</evidence>
<keyword evidence="11" id="KW-0511">Multifunctional enzyme</keyword>
<evidence type="ECO:0000256" key="5">
    <source>
        <dbReference type="ARBA" id="ARBA00022605"/>
    </source>
</evidence>
<feature type="domain" description="N-(5'phosphoribosyl) anthranilate isomerase (PRAI)" evidence="13">
    <location>
        <begin position="376"/>
        <end position="532"/>
    </location>
</feature>
<dbReference type="Pfam" id="PF00218">
    <property type="entry name" value="IGPS"/>
    <property type="match status" value="1"/>
</dbReference>
<dbReference type="OrthoDB" id="524799at2759"/>
<keyword evidence="8" id="KW-0057">Aromatic amino acid biosynthesis</keyword>
<comment type="pathway">
    <text evidence="3">Amino-acid biosynthesis; L-tryptophan biosynthesis; L-tryptophan from chorismate: step 3/5.</text>
</comment>
<comment type="catalytic activity">
    <reaction evidence="1">
        <text>N-(5-phospho-beta-D-ribosyl)anthranilate = 1-(2-carboxyphenylamino)-1-deoxy-D-ribulose 5-phosphate</text>
        <dbReference type="Rhea" id="RHEA:21540"/>
        <dbReference type="ChEBI" id="CHEBI:18277"/>
        <dbReference type="ChEBI" id="CHEBI:58613"/>
        <dbReference type="EC" id="5.3.1.24"/>
    </reaction>
</comment>
<evidence type="ECO:0000256" key="3">
    <source>
        <dbReference type="ARBA" id="ARBA00004664"/>
    </source>
</evidence>
<comment type="pathway">
    <text evidence="4">Amino-acid biosynthesis; L-tryptophan biosynthesis; L-tryptophan from chorismate: step 4/5.</text>
</comment>
<evidence type="ECO:0000256" key="11">
    <source>
        <dbReference type="ARBA" id="ARBA00023268"/>
    </source>
</evidence>
<evidence type="ECO:0000256" key="2">
    <source>
        <dbReference type="ARBA" id="ARBA00001633"/>
    </source>
</evidence>
<comment type="catalytic activity">
    <reaction evidence="2">
        <text>1-(2-carboxyphenylamino)-1-deoxy-D-ribulose 5-phosphate + H(+) = (1S,2R)-1-C-(indol-3-yl)glycerol 3-phosphate + CO2 + H2O</text>
        <dbReference type="Rhea" id="RHEA:23476"/>
        <dbReference type="ChEBI" id="CHEBI:15377"/>
        <dbReference type="ChEBI" id="CHEBI:15378"/>
        <dbReference type="ChEBI" id="CHEBI:16526"/>
        <dbReference type="ChEBI" id="CHEBI:58613"/>
        <dbReference type="ChEBI" id="CHEBI:58866"/>
        <dbReference type="EC" id="4.1.1.48"/>
    </reaction>
</comment>
<dbReference type="Gene3D" id="3.20.20.70">
    <property type="entry name" value="Aldolase class I"/>
    <property type="match status" value="2"/>
</dbReference>
<dbReference type="OMA" id="NVKTPFM"/>
<keyword evidence="6" id="KW-0210">Decarboxylase</keyword>
<keyword evidence="7" id="KW-0822">Tryptophan biosynthesis</keyword>
<proteinExistence type="inferred from homology"/>
<dbReference type="PROSITE" id="PS00614">
    <property type="entry name" value="IGPS"/>
    <property type="match status" value="1"/>
</dbReference>
<dbReference type="UniPathway" id="UPA00035">
    <property type="reaction ID" value="UER00042"/>
</dbReference>
<feature type="domain" description="Indole-3-glycerol phosphate synthase" evidence="12">
    <location>
        <begin position="4"/>
        <end position="265"/>
    </location>
</feature>
<reference evidence="14" key="1">
    <citation type="submission" date="2021-05" db="EMBL/GenBank/DDBJ databases">
        <title>The genome of the haptophyte Pavlova lutheri (Diacronema luteri, Pavlovales) - a model for lipid biosynthesis in eukaryotic algae.</title>
        <authorList>
            <person name="Hulatt C.J."/>
            <person name="Posewitz M.C."/>
        </authorList>
    </citation>
    <scope>NUCLEOTIDE SEQUENCE</scope>
    <source>
        <strain evidence="14">NIVA-4/92</strain>
    </source>
</reference>
<dbReference type="InterPro" id="IPR001240">
    <property type="entry name" value="PRAI_dom"/>
</dbReference>
<dbReference type="GO" id="GO:0004640">
    <property type="term" value="F:phosphoribosylanthranilate isomerase activity"/>
    <property type="evidence" value="ECO:0007669"/>
    <property type="project" value="UniProtKB-EC"/>
</dbReference>
<dbReference type="FunFam" id="3.20.20.70:FF:000024">
    <property type="entry name" value="Indole-3-glycerol phosphate synthase"/>
    <property type="match status" value="1"/>
</dbReference>
<dbReference type="Proteomes" id="UP000751190">
    <property type="component" value="Unassembled WGS sequence"/>
</dbReference>
<keyword evidence="9" id="KW-0413">Isomerase</keyword>
<organism evidence="14 15">
    <name type="scientific">Diacronema lutheri</name>
    <name type="common">Unicellular marine alga</name>
    <name type="synonym">Monochrysis lutheri</name>
    <dbReference type="NCBI Taxonomy" id="2081491"/>
    <lineage>
        <taxon>Eukaryota</taxon>
        <taxon>Haptista</taxon>
        <taxon>Haptophyta</taxon>
        <taxon>Pavlovophyceae</taxon>
        <taxon>Pavlovales</taxon>
        <taxon>Pavlovaceae</taxon>
        <taxon>Diacronema</taxon>
    </lineage>
</organism>
<evidence type="ECO:0000259" key="13">
    <source>
        <dbReference type="Pfam" id="PF00697"/>
    </source>
</evidence>
<dbReference type="EMBL" id="JAGTXO010000042">
    <property type="protein sequence ID" value="KAG8459264.1"/>
    <property type="molecule type" value="Genomic_DNA"/>
</dbReference>
<dbReference type="PANTHER" id="PTHR22854:SF2">
    <property type="entry name" value="INDOLE-3-GLYCEROL-PHOSPHATE SYNTHASE"/>
    <property type="match status" value="1"/>
</dbReference>
<dbReference type="SUPFAM" id="SSF51366">
    <property type="entry name" value="Ribulose-phoshate binding barrel"/>
    <property type="match status" value="2"/>
</dbReference>
<sequence length="540" mass="54976">MSYLDKIVAQTRLDVAAAKAKIPEAELRRLIAARPLPAPLADALRRGAPLAVLAEFKKASPSKGDIAPDLVAAEQALRYASAGCNVVSVLTEPHWFKGSLDDLASVRDALGAHGHWPSVAVLRKDFLIDEYQLLQARAYGADTALLIVAILTPNELARLIAAARDLGFEPLVEVNTPDEMDAALAAGALVIGVNNRNLHTFTVDMSTTTRLGRMMPPGCAAQLVSLSGVSKADDVAPALAGGATGVLVGEALMRAADPAKLIRELRGAGVAARGSDGDGAAAPRLGHRPLVKVCGLKTADAALDAAEAGADLLGLIFAQGSKRKVSADDARAIVAAVKQRRGTADGELPPLPTTATTAAGVGAWFSAGAAWIEASIRALGRPLVVGVFQDQPAEEINATVAAAGLDVVQLHGHEPPALAAQLSVPCMRVLHVPAGADASVVLAQLPPLVGGPIALLLDTQVADARGGTGQTFDWSLAAKLGAAGVPCLVAGGLSASNVHEAIAASAPCWGVDASSGLESAGEKDGAKVVAYVRSAKAAVE</sequence>
<name>A0A8J6C3E9_DIALT</name>
<dbReference type="HAMAP" id="MF_00135">
    <property type="entry name" value="PRAI"/>
    <property type="match status" value="1"/>
</dbReference>
<gene>
    <name evidence="14" type="ORF">KFE25_014109</name>
</gene>
<evidence type="ECO:0000259" key="12">
    <source>
        <dbReference type="Pfam" id="PF00218"/>
    </source>
</evidence>
<evidence type="ECO:0000256" key="6">
    <source>
        <dbReference type="ARBA" id="ARBA00022793"/>
    </source>
</evidence>
<evidence type="ECO:0000256" key="4">
    <source>
        <dbReference type="ARBA" id="ARBA00004696"/>
    </source>
</evidence>
<dbReference type="InterPro" id="IPR013785">
    <property type="entry name" value="Aldolase_TIM"/>
</dbReference>
<comment type="caution">
    <text evidence="14">The sequence shown here is derived from an EMBL/GenBank/DDBJ whole genome shotgun (WGS) entry which is preliminary data.</text>
</comment>
<keyword evidence="5" id="KW-0028">Amino-acid biosynthesis</keyword>
<dbReference type="InterPro" id="IPR011060">
    <property type="entry name" value="RibuloseP-bd_barrel"/>
</dbReference>
<dbReference type="AlphaFoldDB" id="A0A8J6C3E9"/>
<evidence type="ECO:0008006" key="16">
    <source>
        <dbReference type="Google" id="ProtNLM"/>
    </source>
</evidence>
<evidence type="ECO:0000256" key="1">
    <source>
        <dbReference type="ARBA" id="ARBA00001164"/>
    </source>
</evidence>
<keyword evidence="15" id="KW-1185">Reference proteome</keyword>
<dbReference type="InterPro" id="IPR001468">
    <property type="entry name" value="Indole-3-GlycerolPSynthase_CS"/>
</dbReference>
<evidence type="ECO:0000256" key="8">
    <source>
        <dbReference type="ARBA" id="ARBA00023141"/>
    </source>
</evidence>